<evidence type="ECO:0000256" key="1">
    <source>
        <dbReference type="SAM" id="Phobius"/>
    </source>
</evidence>
<sequence length="118" mass="12774">MPELTDAELRERELRLQEQQLELEQKKLYVEFAKYGFAGTLTASIIGLLAVVGLAALNAFTDAKIETWGIVAVAVIVLLGAIAFGYFSLWELPKIAGQFSKTKTGISLGPGNKDKDGS</sequence>
<keyword evidence="1" id="KW-0472">Membrane</keyword>
<keyword evidence="1" id="KW-1133">Transmembrane helix</keyword>
<feature type="transmembrane region" description="Helical" evidence="1">
    <location>
        <begin position="68"/>
        <end position="89"/>
    </location>
</feature>
<dbReference type="RefSeq" id="WP_319962067.1">
    <property type="nucleotide sequence ID" value="NZ_JAXARY010000013.1"/>
</dbReference>
<evidence type="ECO:0000313" key="3">
    <source>
        <dbReference type="Proteomes" id="UP001284537"/>
    </source>
</evidence>
<comment type="caution">
    <text evidence="2">The sequence shown here is derived from an EMBL/GenBank/DDBJ whole genome shotgun (WGS) entry which is preliminary data.</text>
</comment>
<accession>A0ABU4UGE1</accession>
<evidence type="ECO:0000313" key="2">
    <source>
        <dbReference type="EMBL" id="MDX8128543.1"/>
    </source>
</evidence>
<protein>
    <recommendedName>
        <fullName evidence="4">Superfamily III holin-X</fullName>
    </recommendedName>
</protein>
<dbReference type="EMBL" id="JAXARY010000013">
    <property type="protein sequence ID" value="MDX8128543.1"/>
    <property type="molecule type" value="Genomic_DNA"/>
</dbReference>
<keyword evidence="1" id="KW-0812">Transmembrane</keyword>
<reference evidence="2 3" key="1">
    <citation type="submission" date="2023-11" db="EMBL/GenBank/DDBJ databases">
        <authorList>
            <person name="Ouyang M.-Y."/>
        </authorList>
    </citation>
    <scope>NUCLEOTIDE SEQUENCE [LARGE SCALE GENOMIC DNA]</scope>
    <source>
        <strain evidence="2 3">OY6</strain>
    </source>
</reference>
<dbReference type="Proteomes" id="UP001284537">
    <property type="component" value="Unassembled WGS sequence"/>
</dbReference>
<feature type="transmembrane region" description="Helical" evidence="1">
    <location>
        <begin position="35"/>
        <end position="56"/>
    </location>
</feature>
<evidence type="ECO:0008006" key="4">
    <source>
        <dbReference type="Google" id="ProtNLM"/>
    </source>
</evidence>
<proteinExistence type="predicted"/>
<gene>
    <name evidence="2" type="ORF">QLH52_14715</name>
</gene>
<keyword evidence="3" id="KW-1185">Reference proteome</keyword>
<organism evidence="2 3">
    <name type="scientific">Methylomonas defluvii</name>
    <dbReference type="NCBI Taxonomy" id="3045149"/>
    <lineage>
        <taxon>Bacteria</taxon>
        <taxon>Pseudomonadati</taxon>
        <taxon>Pseudomonadota</taxon>
        <taxon>Gammaproteobacteria</taxon>
        <taxon>Methylococcales</taxon>
        <taxon>Methylococcaceae</taxon>
        <taxon>Methylomonas</taxon>
    </lineage>
</organism>
<name>A0ABU4UGE1_9GAMM</name>